<dbReference type="PANTHER" id="PTHR33055:SF13">
    <property type="entry name" value="TRANSPOSASE"/>
    <property type="match status" value="1"/>
</dbReference>
<dbReference type="InterPro" id="IPR047650">
    <property type="entry name" value="Transpos_IS110"/>
</dbReference>
<feature type="domain" description="Transposase IS110-like N-terminal" evidence="1">
    <location>
        <begin position="7"/>
        <end position="167"/>
    </location>
</feature>
<dbReference type="Pfam" id="PF01548">
    <property type="entry name" value="DEDD_Tnp_IS110"/>
    <property type="match status" value="1"/>
</dbReference>
<sequence>MNTYRVIGLDVCCDRVVACLLTEIPPHPQTFYQQYNFHEFQLNRAGLNQLLALSPEIAIYEPTGIAYSAVWVARLEEAGIECRAVDHAKLRAYRKSLGLPDKDDFADSLALACYGLDPFKRTKYDYVRRRDSTIQAIRALTLRLQHLDRRKAPIINRLRQDLAQAFPEKMNINCDASPLFWGWLAGERQSKRYDRLLAESIGFGLNDEIQMQARALTACFREERELAQKLAHLIQSDDRFTPYLTVFREFGFGDRVSALFLSTIYPLEDFLLDGKPETRIAKGKKSGKPTTRHLSLRRFQKAIGVAPVREESGTSLKKRRTGGSSLCRKALWQWMFTQIEVRRKTQNPRILEIRQIYQTALDRYSLSSDERPRGIKIKLARAYTRRKVAILLFEALVKAVAQS</sequence>
<dbReference type="InterPro" id="IPR003346">
    <property type="entry name" value="Transposase_20"/>
</dbReference>
<evidence type="ECO:0000313" key="3">
    <source>
        <dbReference type="EMBL" id="BAY58919.1"/>
    </source>
</evidence>
<dbReference type="InterPro" id="IPR002525">
    <property type="entry name" value="Transp_IS110-like_N"/>
</dbReference>
<evidence type="ECO:0000259" key="2">
    <source>
        <dbReference type="Pfam" id="PF02371"/>
    </source>
</evidence>
<reference evidence="3 4" key="1">
    <citation type="submission" date="2017-06" db="EMBL/GenBank/DDBJ databases">
        <title>Genome sequencing of cyanobaciteial culture collection at National Institute for Environmental Studies (NIES).</title>
        <authorList>
            <person name="Hirose Y."/>
            <person name="Shimura Y."/>
            <person name="Fujisawa T."/>
            <person name="Nakamura Y."/>
            <person name="Kawachi M."/>
        </authorList>
    </citation>
    <scope>NUCLEOTIDE SEQUENCE [LARGE SCALE GENOMIC DNA]</scope>
    <source>
        <strain evidence="3 4">NIES-2135</strain>
    </source>
</reference>
<dbReference type="GO" id="GO:0006313">
    <property type="term" value="P:DNA transposition"/>
    <property type="evidence" value="ECO:0007669"/>
    <property type="project" value="InterPro"/>
</dbReference>
<accession>A0A1Z4JQD1</accession>
<dbReference type="EMBL" id="AP018203">
    <property type="protein sequence ID" value="BAY58919.1"/>
    <property type="molecule type" value="Genomic_DNA"/>
</dbReference>
<feature type="domain" description="Transposase IS116/IS110/IS902 C-terminal" evidence="2">
    <location>
        <begin position="295"/>
        <end position="344"/>
    </location>
</feature>
<name>A0A1Z4JQD1_LEPBY</name>
<dbReference type="AlphaFoldDB" id="A0A1Z4JQD1"/>
<evidence type="ECO:0000313" key="4">
    <source>
        <dbReference type="Proteomes" id="UP000217895"/>
    </source>
</evidence>
<gene>
    <name evidence="3" type="ORF">NIES2135_57940</name>
</gene>
<dbReference type="GO" id="GO:0003677">
    <property type="term" value="F:DNA binding"/>
    <property type="evidence" value="ECO:0007669"/>
    <property type="project" value="InterPro"/>
</dbReference>
<dbReference type="PANTHER" id="PTHR33055">
    <property type="entry name" value="TRANSPOSASE FOR INSERTION SEQUENCE ELEMENT IS1111A"/>
    <property type="match status" value="1"/>
</dbReference>
<dbReference type="Pfam" id="PF02371">
    <property type="entry name" value="Transposase_20"/>
    <property type="match status" value="1"/>
</dbReference>
<protein>
    <submittedName>
        <fullName evidence="3">Uncharacterized protein</fullName>
    </submittedName>
</protein>
<organism evidence="3 4">
    <name type="scientific">Leptolyngbya boryana NIES-2135</name>
    <dbReference type="NCBI Taxonomy" id="1973484"/>
    <lineage>
        <taxon>Bacteria</taxon>
        <taxon>Bacillati</taxon>
        <taxon>Cyanobacteriota</taxon>
        <taxon>Cyanophyceae</taxon>
        <taxon>Leptolyngbyales</taxon>
        <taxon>Leptolyngbyaceae</taxon>
        <taxon>Leptolyngbya group</taxon>
        <taxon>Leptolyngbya</taxon>
    </lineage>
</organism>
<keyword evidence="4" id="KW-1185">Reference proteome</keyword>
<evidence type="ECO:0000259" key="1">
    <source>
        <dbReference type="Pfam" id="PF01548"/>
    </source>
</evidence>
<dbReference type="GO" id="GO:0004803">
    <property type="term" value="F:transposase activity"/>
    <property type="evidence" value="ECO:0007669"/>
    <property type="project" value="InterPro"/>
</dbReference>
<proteinExistence type="predicted"/>
<dbReference type="Proteomes" id="UP000217895">
    <property type="component" value="Chromosome"/>
</dbReference>